<dbReference type="PANTHER" id="PTHR12306:SF9">
    <property type="entry name" value="LIPID TRANSFERASE CIDEC"/>
    <property type="match status" value="1"/>
</dbReference>
<evidence type="ECO:0000313" key="4">
    <source>
        <dbReference type="Ensembl" id="ENSSHAP00000040117.1"/>
    </source>
</evidence>
<evidence type="ECO:0000256" key="1">
    <source>
        <dbReference type="ARBA" id="ARBA00022703"/>
    </source>
</evidence>
<evidence type="ECO:0000313" key="5">
    <source>
        <dbReference type="Proteomes" id="UP000007648"/>
    </source>
</evidence>
<dbReference type="SUPFAM" id="SSF54277">
    <property type="entry name" value="CAD &amp; PB1 domains"/>
    <property type="match status" value="1"/>
</dbReference>
<feature type="domain" description="CIDE-N" evidence="3">
    <location>
        <begin position="57"/>
        <end position="133"/>
    </location>
</feature>
<dbReference type="FunCoup" id="A0A7N4PL36">
    <property type="interactions" value="59"/>
</dbReference>
<keyword evidence="5" id="KW-1185">Reference proteome</keyword>
<evidence type="ECO:0000256" key="2">
    <source>
        <dbReference type="PROSITE-ProRule" id="PRU00447"/>
    </source>
</evidence>
<dbReference type="Gene3D" id="3.10.20.10">
    <property type="match status" value="1"/>
</dbReference>
<sequence length="258" mass="28949">MNGPCFLYRSQPEQLTRMEYAMKSLSLLSPKSLSSWVAINTSVVTQQLLAETSSVTKAHPYRVTNASRSIRKGIMADSLLDLSHKVQEALSVVETFSLVLEEDGTIIETEEYFQTLNEGTVLMVLEKEQKWQPTPNQGPGYQLSLSPKPFKRMDVASVTFDLYKARPDDFIGCLNVKATLYGNYTLSYDLQCSGAKRIMKEALRCAVFSMQATGHVLLGTSYFMQHLLEDTEKQQPLEGVVSSLPLKLIVPSFMKMLQ</sequence>
<accession>A0A7N4PL36</accession>
<dbReference type="GO" id="GO:0042981">
    <property type="term" value="P:regulation of apoptotic process"/>
    <property type="evidence" value="ECO:0007669"/>
    <property type="project" value="TreeGrafter"/>
</dbReference>
<dbReference type="Proteomes" id="UP000007648">
    <property type="component" value="Unassembled WGS sequence"/>
</dbReference>
<gene>
    <name evidence="4" type="primary">CIDEC</name>
</gene>
<dbReference type="GO" id="GO:0005829">
    <property type="term" value="C:cytosol"/>
    <property type="evidence" value="ECO:0007669"/>
    <property type="project" value="Ensembl"/>
</dbReference>
<reference evidence="4" key="2">
    <citation type="submission" date="2025-08" db="UniProtKB">
        <authorList>
            <consortium name="Ensembl"/>
        </authorList>
    </citation>
    <scope>IDENTIFICATION</scope>
</reference>
<dbReference type="Pfam" id="PF02017">
    <property type="entry name" value="CIDE-N"/>
    <property type="match status" value="1"/>
</dbReference>
<dbReference type="InParanoid" id="A0A7N4PL36"/>
<protein>
    <submittedName>
        <fullName evidence="4">Cell death inducing DFFA like effector c</fullName>
    </submittedName>
</protein>
<dbReference type="Ensembl" id="ENSSHAT00000040872.1">
    <property type="protein sequence ID" value="ENSSHAP00000040117.1"/>
    <property type="gene ID" value="ENSSHAG00000027066.1"/>
</dbReference>
<dbReference type="GO" id="GO:0097194">
    <property type="term" value="P:execution phase of apoptosis"/>
    <property type="evidence" value="ECO:0007669"/>
    <property type="project" value="Ensembl"/>
</dbReference>
<dbReference type="PROSITE" id="PS51135">
    <property type="entry name" value="CIDE_N"/>
    <property type="match status" value="1"/>
</dbReference>
<name>A0A7N4PL36_SARHA</name>
<dbReference type="InterPro" id="IPR003508">
    <property type="entry name" value="CIDE-N_dom"/>
</dbReference>
<dbReference type="GeneTree" id="ENSGT00390000018596"/>
<organism evidence="4 5">
    <name type="scientific">Sarcophilus harrisii</name>
    <name type="common">Tasmanian devil</name>
    <name type="synonym">Sarcophilus laniarius</name>
    <dbReference type="NCBI Taxonomy" id="9305"/>
    <lineage>
        <taxon>Eukaryota</taxon>
        <taxon>Metazoa</taxon>
        <taxon>Chordata</taxon>
        <taxon>Craniata</taxon>
        <taxon>Vertebrata</taxon>
        <taxon>Euteleostomi</taxon>
        <taxon>Mammalia</taxon>
        <taxon>Metatheria</taxon>
        <taxon>Dasyuromorphia</taxon>
        <taxon>Dasyuridae</taxon>
        <taxon>Sarcophilus</taxon>
    </lineage>
</organism>
<reference evidence="4 5" key="1">
    <citation type="journal article" date="2011" name="Proc. Natl. Acad. Sci. U.S.A.">
        <title>Genetic diversity and population structure of the endangered marsupial Sarcophilus harrisii (Tasmanian devil).</title>
        <authorList>
            <person name="Miller W."/>
            <person name="Hayes V.M."/>
            <person name="Ratan A."/>
            <person name="Petersen D.C."/>
            <person name="Wittekindt N.E."/>
            <person name="Miller J."/>
            <person name="Walenz B."/>
            <person name="Knight J."/>
            <person name="Qi J."/>
            <person name="Zhao F."/>
            <person name="Wang Q."/>
            <person name="Bedoya-Reina O.C."/>
            <person name="Katiyar N."/>
            <person name="Tomsho L.P."/>
            <person name="Kasson L.M."/>
            <person name="Hardie R.A."/>
            <person name="Woodbridge P."/>
            <person name="Tindall E.A."/>
            <person name="Bertelsen M.F."/>
            <person name="Dixon D."/>
            <person name="Pyecroft S."/>
            <person name="Helgen K.M."/>
            <person name="Lesk A.M."/>
            <person name="Pringle T.H."/>
            <person name="Patterson N."/>
            <person name="Zhang Y."/>
            <person name="Kreiss A."/>
            <person name="Woods G.M."/>
            <person name="Jones M.E."/>
            <person name="Schuster S.C."/>
        </authorList>
    </citation>
    <scope>NUCLEOTIDE SEQUENCE [LARGE SCALE GENOMIC DNA]</scope>
</reference>
<keyword evidence="1 2" id="KW-0053">Apoptosis</keyword>
<dbReference type="GO" id="GO:0019915">
    <property type="term" value="P:lipid storage"/>
    <property type="evidence" value="ECO:0007669"/>
    <property type="project" value="Ensembl"/>
</dbReference>
<dbReference type="GO" id="GO:0050995">
    <property type="term" value="P:negative regulation of lipid catabolic process"/>
    <property type="evidence" value="ECO:0007669"/>
    <property type="project" value="Ensembl"/>
</dbReference>
<evidence type="ECO:0000259" key="3">
    <source>
        <dbReference type="PROSITE" id="PS51135"/>
    </source>
</evidence>
<dbReference type="GO" id="GO:0005811">
    <property type="term" value="C:lipid droplet"/>
    <property type="evidence" value="ECO:0007669"/>
    <property type="project" value="Ensembl"/>
</dbReference>
<reference evidence="4" key="3">
    <citation type="submission" date="2025-09" db="UniProtKB">
        <authorList>
            <consortium name="Ensembl"/>
        </authorList>
    </citation>
    <scope>IDENTIFICATION</scope>
</reference>
<dbReference type="PANTHER" id="PTHR12306">
    <property type="entry name" value="CELL DEATH ACTIVATOR CIDE"/>
    <property type="match status" value="1"/>
</dbReference>
<proteinExistence type="predicted"/>
<dbReference type="GO" id="GO:0160077">
    <property type="term" value="P:lipid droplet fusion"/>
    <property type="evidence" value="ECO:0007669"/>
    <property type="project" value="Ensembl"/>
</dbReference>
<dbReference type="SMART" id="SM00266">
    <property type="entry name" value="CAD"/>
    <property type="match status" value="1"/>
</dbReference>
<dbReference type="AlphaFoldDB" id="A0A7N4PL36"/>